<dbReference type="PANTHER" id="PTHR12341:SF7">
    <property type="entry name" value="5'-3' EXORIBONUCLEASE 1"/>
    <property type="match status" value="1"/>
</dbReference>
<dbReference type="Gene3D" id="3.40.50.12390">
    <property type="match status" value="1"/>
</dbReference>
<gene>
    <name evidence="7" type="ORF">TetV_046</name>
</gene>
<dbReference type="Pfam" id="PF17846">
    <property type="entry name" value="XRN_M"/>
    <property type="match status" value="1"/>
</dbReference>
<keyword evidence="1" id="KW-0540">Nuclease</keyword>
<evidence type="ECO:0000256" key="1">
    <source>
        <dbReference type="ARBA" id="ARBA00022722"/>
    </source>
</evidence>
<organism evidence="7">
    <name type="scientific">Tetraselmis virus 1</name>
    <dbReference type="NCBI Taxonomy" id="2060617"/>
    <lineage>
        <taxon>Viruses</taxon>
        <taxon>Varidnaviria</taxon>
        <taxon>Bamfordvirae</taxon>
        <taxon>Nucleocytoviricota</taxon>
        <taxon>Megaviricetes</taxon>
        <taxon>Imitervirales</taxon>
        <taxon>Allomimiviridae</taxon>
        <taxon>Oceanusvirus</taxon>
        <taxon>Oceanusvirus kaneohense</taxon>
    </lineage>
</organism>
<keyword evidence="8" id="KW-1185">Reference proteome</keyword>
<evidence type="ECO:0000256" key="3">
    <source>
        <dbReference type="ARBA" id="ARBA00022839"/>
    </source>
</evidence>
<evidence type="ECO:0000313" key="7">
    <source>
        <dbReference type="EMBL" id="AUF82138.1"/>
    </source>
</evidence>
<evidence type="ECO:0000313" key="8">
    <source>
        <dbReference type="Proteomes" id="UP000244773"/>
    </source>
</evidence>
<dbReference type="Proteomes" id="UP000244773">
    <property type="component" value="Segment"/>
</dbReference>
<feature type="domain" description="Xrn1 N-terminal" evidence="5">
    <location>
        <begin position="1"/>
        <end position="194"/>
    </location>
</feature>
<comment type="similarity">
    <text evidence="4">Belongs to the 5'-3' exonuclease family.</text>
</comment>
<name>A0A2P0VML8_9VIRU</name>
<keyword evidence="3 7" id="KW-0269">Exonuclease</keyword>
<dbReference type="PANTHER" id="PTHR12341">
    <property type="entry name" value="5'-&gt;3' EXORIBONUCLEASE"/>
    <property type="match status" value="1"/>
</dbReference>
<protein>
    <submittedName>
        <fullName evidence="7">XRN 5'-3' exonuclease N-terminus domain-containing protein</fullName>
    </submittedName>
</protein>
<dbReference type="InterPro" id="IPR004859">
    <property type="entry name" value="Xrn1_N"/>
</dbReference>
<feature type="domain" description="Xrn1 helical" evidence="6">
    <location>
        <begin position="324"/>
        <end position="403"/>
    </location>
</feature>
<dbReference type="GO" id="GO:0000956">
    <property type="term" value="P:nuclear-transcribed mRNA catabolic process"/>
    <property type="evidence" value="ECO:0007669"/>
    <property type="project" value="TreeGrafter"/>
</dbReference>
<proteinExistence type="inferred from homology"/>
<evidence type="ECO:0000259" key="5">
    <source>
        <dbReference type="Pfam" id="PF03159"/>
    </source>
</evidence>
<dbReference type="GO" id="GO:0003723">
    <property type="term" value="F:RNA binding"/>
    <property type="evidence" value="ECO:0007669"/>
    <property type="project" value="TreeGrafter"/>
</dbReference>
<dbReference type="GO" id="GO:0004534">
    <property type="term" value="F:5'-3' RNA exonuclease activity"/>
    <property type="evidence" value="ECO:0007669"/>
    <property type="project" value="TreeGrafter"/>
</dbReference>
<dbReference type="Pfam" id="PF03159">
    <property type="entry name" value="XRN_N"/>
    <property type="match status" value="1"/>
</dbReference>
<evidence type="ECO:0000256" key="2">
    <source>
        <dbReference type="ARBA" id="ARBA00022801"/>
    </source>
</evidence>
<dbReference type="InterPro" id="IPR041412">
    <property type="entry name" value="Xrn1_helical"/>
</dbReference>
<keyword evidence="2" id="KW-0378">Hydrolase</keyword>
<evidence type="ECO:0000256" key="4">
    <source>
        <dbReference type="ARBA" id="ARBA00038299"/>
    </source>
</evidence>
<accession>A0A2P0VML8</accession>
<evidence type="ECO:0000259" key="6">
    <source>
        <dbReference type="Pfam" id="PF17846"/>
    </source>
</evidence>
<reference evidence="7" key="1">
    <citation type="journal article" date="2018" name="Virology">
        <title>A giant virus infecting green algae encodes key fermentation genes.</title>
        <authorList>
            <person name="Schvarcz C.R."/>
            <person name="Steward G.F."/>
        </authorList>
    </citation>
    <scope>NUCLEOTIDE SEQUENCE [LARGE SCALE GENOMIC DNA]</scope>
</reference>
<dbReference type="InterPro" id="IPR027073">
    <property type="entry name" value="5_3_exoribonuclease"/>
</dbReference>
<dbReference type="EMBL" id="KY322437">
    <property type="protein sequence ID" value="AUF82138.1"/>
    <property type="molecule type" value="Genomic_DNA"/>
</dbReference>
<sequence>MGVPGYFSYARKICPHAVKSADDNDIPKFKVLYVDFNSLIHNSVPRTDEDVSYQTVVENSVKLLIDVAAEVDAPLVHVRTDGVPPLAKICQQRTRRFLAAKRNQFLSNNSKRFDRNCITPGTEFMRYLDGMVPVLLSRSEDGRKYTYSGSDEDGEGEQKIMKEIRSSSQSGDVCIYGLDADLILLCTCLKAQGFSPPWLCREHHETGRMNFVNSDMMSRHVSGGKLWNHVICSFLCGNDFLPALSCLDVGKDLATMRNICHRNGLSLVSEDGASINWPHLATLLEIVSDNEDYDFKKADDEYWACNPKGELSREDEWDMYPVLNKNEAHRVIRPGLPDWRTRYYISIFGIRNASGINRITGEFIRGIQWTFNYYKGDYEPGITPPAWYYPYSYGPTSFDLSNYVKDCDGVPPPAVLTALDTTPISENELIMYVTPRASEGILHMDTNTKRTPEWLFPVDGRITTYLHKKIWHCKADIPHSHPSEVSVISMGVS</sequence>